<sequence>MGRSTRLHLTNMISKIALALALSGGLLSSPALAQERPPGSEPSAVPADARGAVPPDPSAPSFEAVRIRAEALEPLETLLIAQGGETLVDQGFRGNRTDRATNIKSASKSVVAALVGIAIDKGAIKGTDQPIADFLRADFPADPDPRLNQITVGHLLSMQAGLERTSGGNYGAWIASRNWVRDALRRPFVTDPGGPMLYSTGSTHLLSAILTKATGRSTLQLSRDWLGPAGVRVSDWERDPQGIYLGGNQMAMTPRSLLAFGELYRRGGVNVSGERVLSEAWIEQSWTPRTTSRFHDGRYGYGWFIDRFAGHDGFYGWGYGGQMIYVIPDLQLTVAITSDEGQPSARSGYVADLHRLVSETIVPAAQARLTPTPPKS</sequence>
<gene>
    <name evidence="4" type="ORF">NS365_13645</name>
</gene>
<keyword evidence="5" id="KW-1185">Reference proteome</keyword>
<dbReference type="PATRIC" id="fig|401562.4.peg.2513"/>
<name>A0A175RMU8_9HYPH</name>
<proteinExistence type="predicted"/>
<dbReference type="SUPFAM" id="SSF56601">
    <property type="entry name" value="beta-lactamase/transpeptidase-like"/>
    <property type="match status" value="1"/>
</dbReference>
<dbReference type="Proteomes" id="UP000078529">
    <property type="component" value="Unassembled WGS sequence"/>
</dbReference>
<evidence type="ECO:0000259" key="3">
    <source>
        <dbReference type="Pfam" id="PF00144"/>
    </source>
</evidence>
<dbReference type="EMBL" id="LDQA01000028">
    <property type="protein sequence ID" value="KTR05050.1"/>
    <property type="molecule type" value="Genomic_DNA"/>
</dbReference>
<dbReference type="InterPro" id="IPR001466">
    <property type="entry name" value="Beta-lactam-related"/>
</dbReference>
<accession>A0A175RMU8</accession>
<dbReference type="AlphaFoldDB" id="A0A175RMU8"/>
<evidence type="ECO:0000313" key="5">
    <source>
        <dbReference type="Proteomes" id="UP000078529"/>
    </source>
</evidence>
<dbReference type="PANTHER" id="PTHR43283">
    <property type="entry name" value="BETA-LACTAMASE-RELATED"/>
    <property type="match status" value="1"/>
</dbReference>
<dbReference type="GO" id="GO:0016787">
    <property type="term" value="F:hydrolase activity"/>
    <property type="evidence" value="ECO:0007669"/>
    <property type="project" value="UniProtKB-KW"/>
</dbReference>
<comment type="caution">
    <text evidence="4">The sequence shown here is derived from an EMBL/GenBank/DDBJ whole genome shotgun (WGS) entry which is preliminary data.</text>
</comment>
<dbReference type="PANTHER" id="PTHR43283:SF7">
    <property type="entry name" value="BETA-LACTAMASE-RELATED DOMAIN-CONTAINING PROTEIN"/>
    <property type="match status" value="1"/>
</dbReference>
<evidence type="ECO:0000313" key="4">
    <source>
        <dbReference type="EMBL" id="KTR05050.1"/>
    </source>
</evidence>
<dbReference type="Pfam" id="PF00144">
    <property type="entry name" value="Beta-lactamase"/>
    <property type="match status" value="1"/>
</dbReference>
<feature type="domain" description="Beta-lactamase-related" evidence="3">
    <location>
        <begin position="78"/>
        <end position="351"/>
    </location>
</feature>
<organism evidence="4 5">
    <name type="scientific">Aureimonas ureilytica</name>
    <dbReference type="NCBI Taxonomy" id="401562"/>
    <lineage>
        <taxon>Bacteria</taxon>
        <taxon>Pseudomonadati</taxon>
        <taxon>Pseudomonadota</taxon>
        <taxon>Alphaproteobacteria</taxon>
        <taxon>Hyphomicrobiales</taxon>
        <taxon>Aurantimonadaceae</taxon>
        <taxon>Aureimonas</taxon>
    </lineage>
</organism>
<reference evidence="4 5" key="1">
    <citation type="journal article" date="2016" name="Front. Microbiol.">
        <title>Genomic Resource of Rice Seed Associated Bacteria.</title>
        <authorList>
            <person name="Midha S."/>
            <person name="Bansal K."/>
            <person name="Sharma S."/>
            <person name="Kumar N."/>
            <person name="Patil P.P."/>
            <person name="Chaudhry V."/>
            <person name="Patil P.B."/>
        </authorList>
    </citation>
    <scope>NUCLEOTIDE SEQUENCE [LARGE SCALE GENOMIC DNA]</scope>
    <source>
        <strain evidence="4 5">NS365</strain>
    </source>
</reference>
<keyword evidence="4" id="KW-0378">Hydrolase</keyword>
<feature type="signal peptide" evidence="2">
    <location>
        <begin position="1"/>
        <end position="33"/>
    </location>
</feature>
<feature type="region of interest" description="Disordered" evidence="1">
    <location>
        <begin position="31"/>
        <end position="60"/>
    </location>
</feature>
<dbReference type="Gene3D" id="3.40.710.10">
    <property type="entry name" value="DD-peptidase/beta-lactamase superfamily"/>
    <property type="match status" value="1"/>
</dbReference>
<dbReference type="InterPro" id="IPR012338">
    <property type="entry name" value="Beta-lactam/transpept-like"/>
</dbReference>
<dbReference type="InterPro" id="IPR050789">
    <property type="entry name" value="Diverse_Enzym_Activities"/>
</dbReference>
<evidence type="ECO:0000256" key="2">
    <source>
        <dbReference type="SAM" id="SignalP"/>
    </source>
</evidence>
<protein>
    <submittedName>
        <fullName evidence="4">6-aminohexanoate hydrolase</fullName>
    </submittedName>
</protein>
<keyword evidence="2" id="KW-0732">Signal</keyword>
<evidence type="ECO:0000256" key="1">
    <source>
        <dbReference type="SAM" id="MobiDB-lite"/>
    </source>
</evidence>
<feature type="chain" id="PRO_5008042086" evidence="2">
    <location>
        <begin position="34"/>
        <end position="376"/>
    </location>
</feature>